<accession>A0AA35SJX1</accession>
<reference evidence="1" key="1">
    <citation type="submission" date="2023-03" db="EMBL/GenBank/DDBJ databases">
        <authorList>
            <person name="Steffen K."/>
            <person name="Cardenas P."/>
        </authorList>
    </citation>
    <scope>NUCLEOTIDE SEQUENCE</scope>
</reference>
<comment type="caution">
    <text evidence="1">The sequence shown here is derived from an EMBL/GenBank/DDBJ whole genome shotgun (WGS) entry which is preliminary data.</text>
</comment>
<dbReference type="Proteomes" id="UP001174909">
    <property type="component" value="Unassembled WGS sequence"/>
</dbReference>
<organism evidence="1 2">
    <name type="scientific">Geodia barretti</name>
    <name type="common">Barrett's horny sponge</name>
    <dbReference type="NCBI Taxonomy" id="519541"/>
    <lineage>
        <taxon>Eukaryota</taxon>
        <taxon>Metazoa</taxon>
        <taxon>Porifera</taxon>
        <taxon>Demospongiae</taxon>
        <taxon>Heteroscleromorpha</taxon>
        <taxon>Tetractinellida</taxon>
        <taxon>Astrophorina</taxon>
        <taxon>Geodiidae</taxon>
        <taxon>Geodia</taxon>
    </lineage>
</organism>
<evidence type="ECO:0000313" key="2">
    <source>
        <dbReference type="Proteomes" id="UP001174909"/>
    </source>
</evidence>
<name>A0AA35SJX1_GEOBA</name>
<evidence type="ECO:0000313" key="1">
    <source>
        <dbReference type="EMBL" id="CAI8031470.1"/>
    </source>
</evidence>
<sequence>QDCLGNQKQLHVPGCAQGRLLTPVSNTLNYSSMLSSSQGQLSNVVVHHYGSGFVMKESTAHTGRQDLLVSNPVTLQPSWT</sequence>
<gene>
    <name evidence="1" type="ORF">GBAR_LOCUS17860</name>
</gene>
<protein>
    <submittedName>
        <fullName evidence="1">Uncharacterized protein</fullName>
    </submittedName>
</protein>
<proteinExistence type="predicted"/>
<dbReference type="EMBL" id="CASHTH010002539">
    <property type="protein sequence ID" value="CAI8031470.1"/>
    <property type="molecule type" value="Genomic_DNA"/>
</dbReference>
<keyword evidence="2" id="KW-1185">Reference proteome</keyword>
<feature type="non-terminal residue" evidence="1">
    <location>
        <position position="80"/>
    </location>
</feature>
<dbReference type="AlphaFoldDB" id="A0AA35SJX1"/>